<dbReference type="GO" id="GO:0005811">
    <property type="term" value="C:lipid droplet"/>
    <property type="evidence" value="ECO:0007669"/>
    <property type="project" value="InterPro"/>
</dbReference>
<dbReference type="PANTHER" id="PTHR11764">
    <property type="entry name" value="TERPENE CYCLASE/MUTASE FAMILY MEMBER"/>
    <property type="match status" value="1"/>
</dbReference>
<evidence type="ECO:0000256" key="1">
    <source>
        <dbReference type="ARBA" id="ARBA00009755"/>
    </source>
</evidence>
<keyword evidence="3" id="KW-0413">Isomerase</keyword>
<keyword evidence="2" id="KW-0677">Repeat</keyword>
<name>A0A382H8D1_9ZZZZ</name>
<evidence type="ECO:0000256" key="3">
    <source>
        <dbReference type="ARBA" id="ARBA00023235"/>
    </source>
</evidence>
<dbReference type="InterPro" id="IPR006400">
    <property type="entry name" value="Hopene-cyclase"/>
</dbReference>
<evidence type="ECO:0000256" key="2">
    <source>
        <dbReference type="ARBA" id="ARBA00022737"/>
    </source>
</evidence>
<comment type="similarity">
    <text evidence="1">Belongs to the terpene cyclase/mutase family.</text>
</comment>
<dbReference type="Gene3D" id="1.50.10.10">
    <property type="match status" value="1"/>
</dbReference>
<proteinExistence type="inferred from homology"/>
<feature type="non-terminal residue" evidence="6">
    <location>
        <position position="442"/>
    </location>
</feature>
<evidence type="ECO:0000259" key="4">
    <source>
        <dbReference type="Pfam" id="PF13243"/>
    </source>
</evidence>
<protein>
    <recommendedName>
        <fullName evidence="7">Squalene cyclase N-terminal domain-containing protein</fullName>
    </recommendedName>
</protein>
<organism evidence="6">
    <name type="scientific">marine metagenome</name>
    <dbReference type="NCBI Taxonomy" id="408172"/>
    <lineage>
        <taxon>unclassified sequences</taxon>
        <taxon>metagenomes</taxon>
        <taxon>ecological metagenomes</taxon>
    </lineage>
</organism>
<dbReference type="GO" id="GO:0016866">
    <property type="term" value="F:intramolecular transferase activity"/>
    <property type="evidence" value="ECO:0007669"/>
    <property type="project" value="InterPro"/>
</dbReference>
<dbReference type="NCBIfam" id="TIGR01507">
    <property type="entry name" value="hopene_cyclase"/>
    <property type="match status" value="1"/>
</dbReference>
<accession>A0A382H8D1</accession>
<evidence type="ECO:0000313" key="6">
    <source>
        <dbReference type="EMBL" id="SVB83375.1"/>
    </source>
</evidence>
<reference evidence="6" key="1">
    <citation type="submission" date="2018-05" db="EMBL/GenBank/DDBJ databases">
        <authorList>
            <person name="Lanie J.A."/>
            <person name="Ng W.-L."/>
            <person name="Kazmierczak K.M."/>
            <person name="Andrzejewski T.M."/>
            <person name="Davidsen T.M."/>
            <person name="Wayne K.J."/>
            <person name="Tettelin H."/>
            <person name="Glass J.I."/>
            <person name="Rusch D."/>
            <person name="Podicherti R."/>
            <person name="Tsui H.-C.T."/>
            <person name="Winkler M.E."/>
        </authorList>
    </citation>
    <scope>NUCLEOTIDE SEQUENCE</scope>
</reference>
<dbReference type="Pfam" id="PF13249">
    <property type="entry name" value="SQHop_cyclase_N"/>
    <property type="match status" value="1"/>
</dbReference>
<feature type="domain" description="Squalene cyclase N-terminal" evidence="5">
    <location>
        <begin position="31"/>
        <end position="316"/>
    </location>
</feature>
<evidence type="ECO:0000259" key="5">
    <source>
        <dbReference type="Pfam" id="PF13249"/>
    </source>
</evidence>
<evidence type="ECO:0008006" key="7">
    <source>
        <dbReference type="Google" id="ProtNLM"/>
    </source>
</evidence>
<gene>
    <name evidence="6" type="ORF">METZ01_LOCUS236229</name>
</gene>
<feature type="domain" description="Squalene cyclase C-terminal" evidence="4">
    <location>
        <begin position="326"/>
        <end position="442"/>
    </location>
</feature>
<dbReference type="GO" id="GO:0016104">
    <property type="term" value="P:triterpenoid biosynthetic process"/>
    <property type="evidence" value="ECO:0007669"/>
    <property type="project" value="InterPro"/>
</dbReference>
<dbReference type="NCBIfam" id="TIGR01787">
    <property type="entry name" value="squalene_cyclas"/>
    <property type="match status" value="1"/>
</dbReference>
<dbReference type="InterPro" id="IPR012341">
    <property type="entry name" value="6hp_glycosidase-like_sf"/>
</dbReference>
<dbReference type="AlphaFoldDB" id="A0A382H8D1"/>
<dbReference type="InterPro" id="IPR032696">
    <property type="entry name" value="SQ_cyclase_C"/>
</dbReference>
<dbReference type="SUPFAM" id="SSF48239">
    <property type="entry name" value="Terpenoid cyclases/Protein prenyltransferases"/>
    <property type="match status" value="1"/>
</dbReference>
<dbReference type="GO" id="GO:0005975">
    <property type="term" value="P:carbohydrate metabolic process"/>
    <property type="evidence" value="ECO:0007669"/>
    <property type="project" value="InterPro"/>
</dbReference>
<dbReference type="EMBL" id="UINC01059689">
    <property type="protein sequence ID" value="SVB83375.1"/>
    <property type="molecule type" value="Genomic_DNA"/>
</dbReference>
<dbReference type="InterPro" id="IPR032697">
    <property type="entry name" value="SQ_cyclase_N"/>
</dbReference>
<dbReference type="SUPFAM" id="SSF81853">
    <property type="entry name" value="Family 10 polysaccharide lyase"/>
    <property type="match status" value="1"/>
</dbReference>
<dbReference type="InterPro" id="IPR018333">
    <property type="entry name" value="Squalene_cyclase"/>
</dbReference>
<dbReference type="Gene3D" id="1.50.10.20">
    <property type="match status" value="1"/>
</dbReference>
<dbReference type="PANTHER" id="PTHR11764:SF20">
    <property type="entry name" value="LANOSTEROL SYNTHASE"/>
    <property type="match status" value="1"/>
</dbReference>
<dbReference type="InterPro" id="IPR008930">
    <property type="entry name" value="Terpenoid_cyclase/PrenylTrfase"/>
</dbReference>
<sequence length="442" mass="50572">MTLETQNESLLNQFSNDSLSKDLISNLDSSIKSAKSKLHEQQHDDGHWVYELEADCTIPAEYILMNHFAGEIDDKTEEKIAAYLRTQQNEEGGWSLYTGGNFDLSCSVKTYFALKLIGDDQHEEHMVRAKKMILNHGGAAHCNVFTRITMALFGQVPWRATPFIPAEVIILPKWFPFHIDKVSYWSRTVMVPLFILCTLKPSAANPRGIDIRELFIIPPEDEQNYFKVTTPLKRAFLILDHIGRSAEKLVPAFIRRYSIRKCEQWFLERMNGKYGIGGIFPAMVNVYESLVVLGYSKDTPERKLARKAIDALLTQRGNTMYCQPCMSPIWDTALVSQALIETEYKQRVSTEIETALNWLKEQQLSDEPGDWRIQKPELSGGGWAFQYSNYYYPDLDDTSMVAWAMHRTNNKNYSEPIQRAANWVAGMQSRGGGFSSFDINNT</sequence>
<dbReference type="Pfam" id="PF13243">
    <property type="entry name" value="SQHop_cyclase_C"/>
    <property type="match status" value="1"/>
</dbReference>